<dbReference type="Gene3D" id="3.30.1330.40">
    <property type="entry name" value="RutC-like"/>
    <property type="match status" value="2"/>
</dbReference>
<sequence length="773" mass="85146">MRVVALISGGKDSCFNMMHCVSNGHTIVALANLHPPSTANSDELDSYMFQTVGHDVITHYAECMELPLFRQDLAHGSVDTNATYTFNANDEVEDLYKLLSSVMRSVPNIEAVSTGAILSNYQRTRIESVCVRLGIQSLSFMWQGNQEQLLTDMIDSGVEAVLVKVAAAGLSEKHLGKTLAHMQPILKTLNKRYGINVCGEGGEYETLTLDCPLFKKRLRLQEKLVHMHAYDDVAPVAYLKLSKMVVETKTFSEKENHLDWIEKMQRRIRERHEVQDEQLLRAMTAAYLLQRTKDGQDKGSIVSGINQEDLQSVQAAEQSKPQIYFRWPFFALSGVTIINSAGDLARDDLTLEDEMIQISQYIIALLAKHDLLPRHITQMHINVADMKQFSALNRVYQTYFGHANPATRITIESSLDRCQVQMDCFAVADTNLDVNRDTLHVQGISYWAPANIGPYSQAVQIFDHVYLAGQIGLLPHTMKLPQVSGDDSMGDIFLAEALVQASVSLRNLDAVCKSMGSSLHRCCVAGVCYLTDSRLMDAARVAWDLMCMDDDDDVKKTPLTIVVVGSLPRGALVEWEALVGYPSGLEWLKQSAVDNDASESGYGYISATRCTTGNTYKCTLGTTVSVASLKSYGQFAAMIGTAGYTKPIGVLECNVLAGLVRALVGSINQTLSSLDLKNGVSPWTCVFAVRVFHLAIIPASWVKEAVYATISTLLDHECPVPNMPAITLVAVSGISDNQLLSAVVYASFLSISSSNRQLSQMMSTKIESMKINT</sequence>
<dbReference type="Gene3D" id="3.90.1490.10">
    <property type="entry name" value="putative n-type atp pyrophosphatase, domain 2"/>
    <property type="match status" value="1"/>
</dbReference>
<dbReference type="CDD" id="cd01994">
    <property type="entry name" value="AANH_PF0828-like"/>
    <property type="match status" value="1"/>
</dbReference>
<dbReference type="InterPro" id="IPR035959">
    <property type="entry name" value="RutC-like_sf"/>
</dbReference>
<dbReference type="InterPro" id="IPR002761">
    <property type="entry name" value="Diphthami_syn_dom"/>
</dbReference>
<keyword evidence="8" id="KW-1185">Reference proteome</keyword>
<evidence type="ECO:0000256" key="4">
    <source>
        <dbReference type="ARBA" id="ARBA00031552"/>
    </source>
</evidence>
<accession>A0ABQ8F3M9</accession>
<dbReference type="PANTHER" id="PTHR12196:SF2">
    <property type="entry name" value="DIPHTHINE--AMMONIA LIGASE"/>
    <property type="match status" value="1"/>
</dbReference>
<dbReference type="Pfam" id="PF01902">
    <property type="entry name" value="Diphthami_syn_2"/>
    <property type="match status" value="1"/>
</dbReference>
<protein>
    <recommendedName>
        <fullName evidence="2">Diphthine--ammonia ligase</fullName>
        <ecNumber evidence="1">6.3.1.14</ecNumber>
    </recommendedName>
    <alternativeName>
        <fullName evidence="3">Diphthamide synthase</fullName>
    </alternativeName>
    <alternativeName>
        <fullName evidence="4">Diphthamide synthetase</fullName>
    </alternativeName>
</protein>
<dbReference type="InterPro" id="IPR014729">
    <property type="entry name" value="Rossmann-like_a/b/a_fold"/>
</dbReference>
<dbReference type="NCBIfam" id="TIGR00290">
    <property type="entry name" value="MJ0570_dom"/>
    <property type="match status" value="1"/>
</dbReference>
<dbReference type="InterPro" id="IPR030662">
    <property type="entry name" value="DPH6/MJ0570"/>
</dbReference>
<comment type="caution">
    <text evidence="7">The sequence shown here is derived from an EMBL/GenBank/DDBJ whole genome shotgun (WGS) entry which is preliminary data.</text>
</comment>
<evidence type="ECO:0000313" key="7">
    <source>
        <dbReference type="EMBL" id="KAH6591597.1"/>
    </source>
</evidence>
<dbReference type="Proteomes" id="UP001648503">
    <property type="component" value="Unassembled WGS sequence"/>
</dbReference>
<evidence type="ECO:0000259" key="6">
    <source>
        <dbReference type="Pfam" id="PF01902"/>
    </source>
</evidence>
<dbReference type="CDD" id="cd06156">
    <property type="entry name" value="eu_AANH_C_2"/>
    <property type="match status" value="1"/>
</dbReference>
<evidence type="ECO:0000256" key="5">
    <source>
        <dbReference type="ARBA" id="ARBA00048108"/>
    </source>
</evidence>
<dbReference type="Pfam" id="PF01042">
    <property type="entry name" value="Ribonuc_L-PSP"/>
    <property type="match status" value="2"/>
</dbReference>
<dbReference type="InterPro" id="IPR006175">
    <property type="entry name" value="YjgF/YER057c/UK114"/>
</dbReference>
<dbReference type="EMBL" id="JAFCIX010000403">
    <property type="protein sequence ID" value="KAH6591597.1"/>
    <property type="molecule type" value="Genomic_DNA"/>
</dbReference>
<evidence type="ECO:0000256" key="2">
    <source>
        <dbReference type="ARBA" id="ARBA00018426"/>
    </source>
</evidence>
<dbReference type="Gene3D" id="3.40.50.620">
    <property type="entry name" value="HUPs"/>
    <property type="match status" value="1"/>
</dbReference>
<evidence type="ECO:0000313" key="8">
    <source>
        <dbReference type="Proteomes" id="UP001648503"/>
    </source>
</evidence>
<dbReference type="EC" id="6.3.1.14" evidence="1"/>
<gene>
    <name evidence="7" type="ORF">BASA50_008571</name>
</gene>
<feature type="domain" description="Diphthamide synthase" evidence="6">
    <location>
        <begin position="1"/>
        <end position="223"/>
    </location>
</feature>
<organism evidence="7 8">
    <name type="scientific">Batrachochytrium salamandrivorans</name>
    <dbReference type="NCBI Taxonomy" id="1357716"/>
    <lineage>
        <taxon>Eukaryota</taxon>
        <taxon>Fungi</taxon>
        <taxon>Fungi incertae sedis</taxon>
        <taxon>Chytridiomycota</taxon>
        <taxon>Chytridiomycota incertae sedis</taxon>
        <taxon>Chytridiomycetes</taxon>
        <taxon>Rhizophydiales</taxon>
        <taxon>Rhizophydiales incertae sedis</taxon>
        <taxon>Batrachochytrium</taxon>
    </lineage>
</organism>
<dbReference type="PANTHER" id="PTHR12196">
    <property type="entry name" value="DOMAIN OF UNKNOWN FUNCTION 71 DUF71 -CONTAINING PROTEIN"/>
    <property type="match status" value="1"/>
</dbReference>
<reference evidence="7 8" key="1">
    <citation type="submission" date="2021-02" db="EMBL/GenBank/DDBJ databases">
        <title>Variation within the Batrachochytrium salamandrivorans European outbreak.</title>
        <authorList>
            <person name="Kelly M."/>
            <person name="Pasmans F."/>
            <person name="Shea T.P."/>
            <person name="Munoz J.F."/>
            <person name="Carranza S."/>
            <person name="Cuomo C.A."/>
            <person name="Martel A."/>
        </authorList>
    </citation>
    <scope>NUCLEOTIDE SEQUENCE [LARGE SCALE GENOMIC DNA]</scope>
    <source>
        <strain evidence="7 8">AMFP18/2</strain>
    </source>
</reference>
<evidence type="ECO:0000256" key="3">
    <source>
        <dbReference type="ARBA" id="ARBA00029814"/>
    </source>
</evidence>
<evidence type="ECO:0000256" key="1">
    <source>
        <dbReference type="ARBA" id="ARBA00012089"/>
    </source>
</evidence>
<proteinExistence type="predicted"/>
<name>A0ABQ8F3M9_9FUNG</name>
<dbReference type="SUPFAM" id="SSF52402">
    <property type="entry name" value="Adenine nucleotide alpha hydrolases-like"/>
    <property type="match status" value="1"/>
</dbReference>
<comment type="catalytic activity">
    <reaction evidence="5">
        <text>diphthine-[translation elongation factor 2] + NH4(+) + ATP = diphthamide-[translation elongation factor 2] + AMP + diphosphate + H(+)</text>
        <dbReference type="Rhea" id="RHEA:19753"/>
        <dbReference type="Rhea" id="RHEA-COMP:10172"/>
        <dbReference type="Rhea" id="RHEA-COMP:10174"/>
        <dbReference type="ChEBI" id="CHEBI:15378"/>
        <dbReference type="ChEBI" id="CHEBI:16692"/>
        <dbReference type="ChEBI" id="CHEBI:28938"/>
        <dbReference type="ChEBI" id="CHEBI:30616"/>
        <dbReference type="ChEBI" id="CHEBI:33019"/>
        <dbReference type="ChEBI" id="CHEBI:82696"/>
        <dbReference type="ChEBI" id="CHEBI:456215"/>
        <dbReference type="EC" id="6.3.1.14"/>
    </reaction>
</comment>
<dbReference type="SUPFAM" id="SSF55298">
    <property type="entry name" value="YjgF-like"/>
    <property type="match status" value="2"/>
</dbReference>